<reference evidence="2 3" key="1">
    <citation type="submission" date="2013-08" db="EMBL/GenBank/DDBJ databases">
        <authorList>
            <person name="Weinstock G."/>
            <person name="Sodergren E."/>
            <person name="Wylie T."/>
            <person name="Fulton L."/>
            <person name="Fulton R."/>
            <person name="Fronick C."/>
            <person name="O'Laughlin M."/>
            <person name="Godfrey J."/>
            <person name="Miner T."/>
            <person name="Herter B."/>
            <person name="Appelbaum E."/>
            <person name="Cordes M."/>
            <person name="Lek S."/>
            <person name="Wollam A."/>
            <person name="Pepin K.H."/>
            <person name="Palsikar V.B."/>
            <person name="Mitreva M."/>
            <person name="Wilson R.K."/>
        </authorList>
    </citation>
    <scope>NUCLEOTIDE SEQUENCE [LARGE SCALE GENOMIC DNA]</scope>
    <source>
        <strain evidence="2 3">ATCC 12856</strain>
    </source>
</reference>
<organism evidence="2 3">
    <name type="scientific">Aneurinibacillus aneurinilyticus ATCC 12856</name>
    <dbReference type="NCBI Taxonomy" id="649747"/>
    <lineage>
        <taxon>Bacteria</taxon>
        <taxon>Bacillati</taxon>
        <taxon>Bacillota</taxon>
        <taxon>Bacilli</taxon>
        <taxon>Bacillales</taxon>
        <taxon>Paenibacillaceae</taxon>
        <taxon>Aneurinibacillus group</taxon>
        <taxon>Aneurinibacillus</taxon>
    </lineage>
</organism>
<dbReference type="AlphaFoldDB" id="U1WZP9"/>
<name>U1WZP9_ANEAE</name>
<evidence type="ECO:0000313" key="2">
    <source>
        <dbReference type="EMBL" id="ERI08200.1"/>
    </source>
</evidence>
<gene>
    <name evidence="2" type="ORF">HMPREF0083_03680</name>
</gene>
<keyword evidence="1" id="KW-1133">Transmembrane helix</keyword>
<comment type="caution">
    <text evidence="2">The sequence shown here is derived from an EMBL/GenBank/DDBJ whole genome shotgun (WGS) entry which is preliminary data.</text>
</comment>
<dbReference type="Proteomes" id="UP000016511">
    <property type="component" value="Unassembled WGS sequence"/>
</dbReference>
<evidence type="ECO:0000256" key="1">
    <source>
        <dbReference type="SAM" id="Phobius"/>
    </source>
</evidence>
<proteinExistence type="predicted"/>
<keyword evidence="3" id="KW-1185">Reference proteome</keyword>
<keyword evidence="1" id="KW-0812">Transmembrane</keyword>
<protein>
    <submittedName>
        <fullName evidence="2">Uncharacterized protein</fullName>
    </submittedName>
</protein>
<accession>U1WZP9</accession>
<sequence length="114" mass="13211">MPVLKAGTKISGEMGDYYAKENVYAAIPKDDSFKVRVVPRNGLAVETSSGFTRQYPSVLNKEQRITADASNKQMVVPKMERSYSLPEFFMLFFWWLMISFMSWIMVLLLKKKRV</sequence>
<keyword evidence="1" id="KW-0472">Membrane</keyword>
<dbReference type="EMBL" id="AWSJ01000222">
    <property type="protein sequence ID" value="ERI08200.1"/>
    <property type="molecule type" value="Genomic_DNA"/>
</dbReference>
<dbReference type="HOGENOM" id="CLU_2115902_0_0_9"/>
<feature type="transmembrane region" description="Helical" evidence="1">
    <location>
        <begin position="88"/>
        <end position="109"/>
    </location>
</feature>
<dbReference type="STRING" id="649747.HMPREF0083_03680"/>
<evidence type="ECO:0000313" key="3">
    <source>
        <dbReference type="Proteomes" id="UP000016511"/>
    </source>
</evidence>
<dbReference type="PATRIC" id="fig|649747.3.peg.3337"/>